<dbReference type="InterPro" id="IPR001611">
    <property type="entry name" value="Leu-rich_rpt"/>
</dbReference>
<dbReference type="Gene3D" id="3.80.10.10">
    <property type="entry name" value="Ribonuclease Inhibitor"/>
    <property type="match status" value="3"/>
</dbReference>
<comment type="caution">
    <text evidence="4">The sequence shown here is derived from an EMBL/GenBank/DDBJ whole genome shotgun (WGS) entry which is preliminary data.</text>
</comment>
<dbReference type="PANTHER" id="PTHR24366:SF170">
    <property type="entry name" value="RE50361P"/>
    <property type="match status" value="1"/>
</dbReference>
<evidence type="ECO:0000313" key="5">
    <source>
        <dbReference type="Proteomes" id="UP000663879"/>
    </source>
</evidence>
<feature type="non-terminal residue" evidence="4">
    <location>
        <position position="395"/>
    </location>
</feature>
<evidence type="ECO:0000256" key="2">
    <source>
        <dbReference type="ARBA" id="ARBA00022737"/>
    </source>
</evidence>
<protein>
    <submittedName>
        <fullName evidence="4">Uncharacterized protein</fullName>
    </submittedName>
</protein>
<dbReference type="Proteomes" id="UP000663879">
    <property type="component" value="Unassembled WGS sequence"/>
</dbReference>
<dbReference type="Pfam" id="PF13855">
    <property type="entry name" value="LRR_8"/>
    <property type="match status" value="1"/>
</dbReference>
<dbReference type="SMART" id="SM00365">
    <property type="entry name" value="LRR_SD22"/>
    <property type="match status" value="5"/>
</dbReference>
<dbReference type="PROSITE" id="PS51450">
    <property type="entry name" value="LRR"/>
    <property type="match status" value="2"/>
</dbReference>
<dbReference type="SMART" id="SM00369">
    <property type="entry name" value="LRR_TYP"/>
    <property type="match status" value="7"/>
</dbReference>
<reference evidence="4" key="1">
    <citation type="submission" date="2021-02" db="EMBL/GenBank/DDBJ databases">
        <authorList>
            <person name="Nowell W R."/>
        </authorList>
    </citation>
    <scope>NUCLEOTIDE SEQUENCE</scope>
    <source>
        <strain evidence="4">Ploen Becks lab</strain>
    </source>
</reference>
<keyword evidence="1" id="KW-0433">Leucine-rich repeat</keyword>
<dbReference type="SUPFAM" id="SSF52058">
    <property type="entry name" value="L domain-like"/>
    <property type="match status" value="1"/>
</dbReference>
<sequence length="395" mass="46991">MFHKETLGSRNMESGLEPPEISAKTFVNEKNLKDHKIENLEANLFKGYTNLKVLNLDNNQIRKIPENIFNDLKNLEFLFLSENQITRLEGNIFKGLLRLEQIHLNSNKIEYLDENIFDGLSSLQQIFMSRNKIQTLNKNIFKNKKLYKLNFIVFSENLISDLDEDIFNDLKRMVTINFAKNRIKSLSSKLFRGLSFLENIGFDFNLIESIPQGMFSNLYSLLVTDFSNNRINFFDIDQLPKSLWIIDFTQNFNINDFWITYDSCFSFKEKNFWGFEEKQKEEYYKAIQYYLEFESKRKIWILSDDIKVKFKKMIDSPNKYQIVQMYRINVSSNVDNVNYLTRNTDFKKLKSRFCSIFLNKSRTNPNALFSANPKNCLDSLNFNQRLEKLENLDWS</sequence>
<dbReference type="EMBL" id="CAJNOC010000397">
    <property type="protein sequence ID" value="CAF0755747.1"/>
    <property type="molecule type" value="Genomic_DNA"/>
</dbReference>
<keyword evidence="5" id="KW-1185">Reference proteome</keyword>
<dbReference type="InterPro" id="IPR003591">
    <property type="entry name" value="Leu-rich_rpt_typical-subtyp"/>
</dbReference>
<dbReference type="PANTHER" id="PTHR24366">
    <property type="entry name" value="IG(IMMUNOGLOBULIN) AND LRR(LEUCINE RICH REPEAT) DOMAINS"/>
    <property type="match status" value="1"/>
</dbReference>
<evidence type="ECO:0000313" key="4">
    <source>
        <dbReference type="EMBL" id="CAF0755747.1"/>
    </source>
</evidence>
<dbReference type="OrthoDB" id="6158760at2759"/>
<gene>
    <name evidence="4" type="ORF">OXX778_LOCUS4163</name>
</gene>
<accession>A0A813PP92</accession>
<dbReference type="InterPro" id="IPR032675">
    <property type="entry name" value="LRR_dom_sf"/>
</dbReference>
<dbReference type="AlphaFoldDB" id="A0A813PP92"/>
<proteinExistence type="predicted"/>
<evidence type="ECO:0000256" key="1">
    <source>
        <dbReference type="ARBA" id="ARBA00022614"/>
    </source>
</evidence>
<evidence type="ECO:0000256" key="3">
    <source>
        <dbReference type="SAM" id="MobiDB-lite"/>
    </source>
</evidence>
<feature type="region of interest" description="Disordered" evidence="3">
    <location>
        <begin position="1"/>
        <end position="20"/>
    </location>
</feature>
<name>A0A813PP92_9BILA</name>
<organism evidence="4 5">
    <name type="scientific">Brachionus calyciflorus</name>
    <dbReference type="NCBI Taxonomy" id="104777"/>
    <lineage>
        <taxon>Eukaryota</taxon>
        <taxon>Metazoa</taxon>
        <taxon>Spiralia</taxon>
        <taxon>Gnathifera</taxon>
        <taxon>Rotifera</taxon>
        <taxon>Eurotatoria</taxon>
        <taxon>Monogononta</taxon>
        <taxon>Pseudotrocha</taxon>
        <taxon>Ploima</taxon>
        <taxon>Brachionidae</taxon>
        <taxon>Brachionus</taxon>
    </lineage>
</organism>
<keyword evidence="2" id="KW-0677">Repeat</keyword>